<dbReference type="EMBL" id="MN694920">
    <property type="protein sequence ID" value="QNN81556.1"/>
    <property type="molecule type" value="Genomic_RNA"/>
</dbReference>
<protein>
    <recommendedName>
        <fullName evidence="4">Movement protein TGB2</fullName>
    </recommendedName>
    <alternativeName>
        <fullName evidence="12">Triple gene block 2 protein</fullName>
    </alternativeName>
</protein>
<dbReference type="GO" id="GO:0044167">
    <property type="term" value="C:host cell endoplasmic reticulum membrane"/>
    <property type="evidence" value="ECO:0007669"/>
    <property type="project" value="UniProtKB-SubCell"/>
</dbReference>
<dbReference type="InterPro" id="IPR001896">
    <property type="entry name" value="Plant_vir_prot"/>
</dbReference>
<evidence type="ECO:0000256" key="5">
    <source>
        <dbReference type="ARBA" id="ARBA00022448"/>
    </source>
</evidence>
<evidence type="ECO:0000256" key="8">
    <source>
        <dbReference type="ARBA" id="ARBA00022989"/>
    </source>
</evidence>
<reference evidence="14" key="1">
    <citation type="submission" date="2019-11" db="EMBL/GenBank/DDBJ databases">
        <authorList>
            <person name="Yan S."/>
            <person name="Xu H."/>
            <person name="Hammill D."/>
        </authorList>
    </citation>
    <scope>NUCLEOTIDE SEQUENCE</scope>
    <source>
        <strain evidence="14">T</strain>
    </source>
</reference>
<evidence type="ECO:0000256" key="2">
    <source>
        <dbReference type="ARBA" id="ARBA00004625"/>
    </source>
</evidence>
<accession>A0A7G9TN71</accession>
<evidence type="ECO:0000313" key="14">
    <source>
        <dbReference type="EMBL" id="QNN81556.1"/>
    </source>
</evidence>
<keyword evidence="11" id="KW-1038">Host endoplasmic reticulum</keyword>
<evidence type="ECO:0000256" key="7">
    <source>
        <dbReference type="ARBA" id="ARBA00022870"/>
    </source>
</evidence>
<proteinExistence type="inferred from homology"/>
<feature type="transmembrane region" description="Helical" evidence="13">
    <location>
        <begin position="76"/>
        <end position="95"/>
    </location>
</feature>
<comment type="similarity">
    <text evidence="3">Belongs to the Tymovirales TGBp2 protein family.</text>
</comment>
<sequence length="106" mass="11224">MPLTPPPDHTKAILAACIGLSLALLVGVYSRSTIPAVGDNLHSLPHGGTYLDGTKRIVYGAPNKLNSLEGQRTLSGQPWAIVIVLIAVIILLSRFNSTCAHCGRCH</sequence>
<comment type="function">
    <text evidence="1">Plays a role in viral cell-to-cell propagation, by facilitating genome transport to neighboring plant cells through plasmosdesmata,.</text>
</comment>
<dbReference type="Pfam" id="PF01307">
    <property type="entry name" value="Plant_vir_prot"/>
    <property type="match status" value="1"/>
</dbReference>
<evidence type="ECO:0000256" key="3">
    <source>
        <dbReference type="ARBA" id="ARBA00010321"/>
    </source>
</evidence>
<dbReference type="GO" id="GO:0046740">
    <property type="term" value="P:transport of virus in host, cell to cell"/>
    <property type="evidence" value="ECO:0007669"/>
    <property type="project" value="UniProtKB-KW"/>
</dbReference>
<evidence type="ECO:0000256" key="6">
    <source>
        <dbReference type="ARBA" id="ARBA00022692"/>
    </source>
</evidence>
<organism evidence="14">
    <name type="scientific">Potato latent virus</name>
    <dbReference type="NCBI Taxonomy" id="138982"/>
    <lineage>
        <taxon>Viruses</taxon>
        <taxon>Riboviria</taxon>
        <taxon>Orthornavirae</taxon>
        <taxon>Kitrinoviricota</taxon>
        <taxon>Alsuviricetes</taxon>
        <taxon>Tymovirales</taxon>
        <taxon>Betaflexiviridae</taxon>
        <taxon>Quinvirinae</taxon>
        <taxon>Carlavirus</taxon>
        <taxon>Carlavirus latensolani</taxon>
    </lineage>
</organism>
<keyword evidence="8 13" id="KW-1133">Transmembrane helix</keyword>
<evidence type="ECO:0000256" key="10">
    <source>
        <dbReference type="ARBA" id="ARBA00023136"/>
    </source>
</evidence>
<evidence type="ECO:0000256" key="11">
    <source>
        <dbReference type="ARBA" id="ARBA00023184"/>
    </source>
</evidence>
<comment type="subcellular location">
    <subcellularLocation>
        <location evidence="2">Host endoplasmic reticulum membrane</location>
    </subcellularLocation>
</comment>
<evidence type="ECO:0000256" key="9">
    <source>
        <dbReference type="ARBA" id="ARBA00023031"/>
    </source>
</evidence>
<keyword evidence="9" id="KW-0916">Viral movement protein</keyword>
<evidence type="ECO:0000256" key="13">
    <source>
        <dbReference type="SAM" id="Phobius"/>
    </source>
</evidence>
<keyword evidence="6 13" id="KW-0812">Transmembrane</keyword>
<keyword evidence="7" id="KW-1043">Host membrane</keyword>
<keyword evidence="10 13" id="KW-0472">Membrane</keyword>
<evidence type="ECO:0000256" key="4">
    <source>
        <dbReference type="ARBA" id="ARBA00013304"/>
    </source>
</evidence>
<evidence type="ECO:0000256" key="1">
    <source>
        <dbReference type="ARBA" id="ARBA00002252"/>
    </source>
</evidence>
<feature type="transmembrane region" description="Helical" evidence="13">
    <location>
        <begin position="12"/>
        <end position="30"/>
    </location>
</feature>
<evidence type="ECO:0000256" key="12">
    <source>
        <dbReference type="ARBA" id="ARBA00032240"/>
    </source>
</evidence>
<keyword evidence="5" id="KW-0813">Transport</keyword>
<name>A0A7G9TN71_9VIRU</name>